<dbReference type="InterPro" id="IPR036388">
    <property type="entry name" value="WH-like_DNA-bd_sf"/>
</dbReference>
<dbReference type="SUPFAM" id="SSF46894">
    <property type="entry name" value="C-terminal effector domain of the bipartite response regulators"/>
    <property type="match status" value="1"/>
</dbReference>
<evidence type="ECO:0000256" key="4">
    <source>
        <dbReference type="ARBA" id="ARBA00023015"/>
    </source>
</evidence>
<feature type="domain" description="OmpR/PhoB-type" evidence="11">
    <location>
        <begin position="129"/>
        <end position="225"/>
    </location>
</feature>
<dbReference type="GO" id="GO:0032993">
    <property type="term" value="C:protein-DNA complex"/>
    <property type="evidence" value="ECO:0007669"/>
    <property type="project" value="TreeGrafter"/>
</dbReference>
<dbReference type="RefSeq" id="WP_185242568.1">
    <property type="nucleotide sequence ID" value="NZ_AP023213.1"/>
</dbReference>
<accession>A0A6S6M065</accession>
<evidence type="ECO:0000256" key="2">
    <source>
        <dbReference type="ARBA" id="ARBA00022553"/>
    </source>
</evidence>
<keyword evidence="4" id="KW-0805">Transcription regulation</keyword>
<protein>
    <recommendedName>
        <fullName evidence="1">Phosphate regulon transcriptional regulatory protein PhoB</fullName>
    </recommendedName>
</protein>
<proteinExistence type="predicted"/>
<dbReference type="SMART" id="SM00448">
    <property type="entry name" value="REC"/>
    <property type="match status" value="1"/>
</dbReference>
<dbReference type="GO" id="GO:0006355">
    <property type="term" value="P:regulation of DNA-templated transcription"/>
    <property type="evidence" value="ECO:0007669"/>
    <property type="project" value="InterPro"/>
</dbReference>
<reference evidence="12 13" key="1">
    <citation type="submission" date="2020-06" db="EMBL/GenBank/DDBJ databases">
        <title>Interaction of electrochemicaly active bacteria, Geobacter bremensis R4 on different carbon anode.</title>
        <authorList>
            <person name="Meng L."/>
            <person name="Yoshida N."/>
        </authorList>
    </citation>
    <scope>NUCLEOTIDE SEQUENCE [LARGE SCALE GENOMIC DNA]</scope>
    <source>
        <strain evidence="12 13">R4</strain>
    </source>
</reference>
<evidence type="ECO:0000256" key="5">
    <source>
        <dbReference type="ARBA" id="ARBA00023125"/>
    </source>
</evidence>
<keyword evidence="5 9" id="KW-0238">DNA-binding</keyword>
<dbReference type="KEGG" id="gbn:GEOBRER4_24570"/>
<dbReference type="InterPro" id="IPR016032">
    <property type="entry name" value="Sig_transdc_resp-reg_C-effctor"/>
</dbReference>
<dbReference type="FunFam" id="1.10.10.10:FF:000018">
    <property type="entry name" value="DNA-binding response regulator ResD"/>
    <property type="match status" value="1"/>
</dbReference>
<evidence type="ECO:0000259" key="11">
    <source>
        <dbReference type="PROSITE" id="PS51755"/>
    </source>
</evidence>
<evidence type="ECO:0000256" key="1">
    <source>
        <dbReference type="ARBA" id="ARBA00013332"/>
    </source>
</evidence>
<keyword evidence="2 8" id="KW-0597">Phosphoprotein</keyword>
<dbReference type="Gene3D" id="3.40.50.2300">
    <property type="match status" value="1"/>
</dbReference>
<comment type="function">
    <text evidence="7">This protein is a positive regulator for the phosphate regulon. Transcription of this operon is positively regulated by PhoB and PhoR when phosphate is limited.</text>
</comment>
<evidence type="ECO:0000256" key="7">
    <source>
        <dbReference type="ARBA" id="ARBA00024735"/>
    </source>
</evidence>
<feature type="DNA-binding region" description="OmpR/PhoB-type" evidence="9">
    <location>
        <begin position="129"/>
        <end position="225"/>
    </location>
</feature>
<dbReference type="AlphaFoldDB" id="A0A6S6M065"/>
<dbReference type="CDD" id="cd00383">
    <property type="entry name" value="trans_reg_C"/>
    <property type="match status" value="1"/>
</dbReference>
<name>A0A6S6M065_9BACT</name>
<feature type="modified residue" description="4-aspartylphosphate" evidence="8">
    <location>
        <position position="52"/>
    </location>
</feature>
<organism evidence="12 13">
    <name type="scientific">Citrifermentans bremense</name>
    <dbReference type="NCBI Taxonomy" id="60035"/>
    <lineage>
        <taxon>Bacteria</taxon>
        <taxon>Pseudomonadati</taxon>
        <taxon>Thermodesulfobacteriota</taxon>
        <taxon>Desulfuromonadia</taxon>
        <taxon>Geobacterales</taxon>
        <taxon>Geobacteraceae</taxon>
        <taxon>Citrifermentans</taxon>
    </lineage>
</organism>
<dbReference type="EMBL" id="AP023213">
    <property type="protein sequence ID" value="BCG47707.1"/>
    <property type="molecule type" value="Genomic_DNA"/>
</dbReference>
<dbReference type="PANTHER" id="PTHR48111:SF21">
    <property type="entry name" value="DNA-BINDING DUAL MASTER TRANSCRIPTIONAL REGULATOR RPAA"/>
    <property type="match status" value="1"/>
</dbReference>
<keyword evidence="3" id="KW-0902">Two-component regulatory system</keyword>
<dbReference type="InterPro" id="IPR039420">
    <property type="entry name" value="WalR-like"/>
</dbReference>
<evidence type="ECO:0000256" key="6">
    <source>
        <dbReference type="ARBA" id="ARBA00023163"/>
    </source>
</evidence>
<dbReference type="GO" id="GO:0005829">
    <property type="term" value="C:cytosol"/>
    <property type="evidence" value="ECO:0007669"/>
    <property type="project" value="TreeGrafter"/>
</dbReference>
<evidence type="ECO:0000313" key="12">
    <source>
        <dbReference type="EMBL" id="BCG47707.1"/>
    </source>
</evidence>
<evidence type="ECO:0000313" key="13">
    <source>
        <dbReference type="Proteomes" id="UP000515472"/>
    </source>
</evidence>
<dbReference type="PROSITE" id="PS50110">
    <property type="entry name" value="RESPONSE_REGULATORY"/>
    <property type="match status" value="1"/>
</dbReference>
<dbReference type="SUPFAM" id="SSF52172">
    <property type="entry name" value="CheY-like"/>
    <property type="match status" value="1"/>
</dbReference>
<dbReference type="Proteomes" id="UP000515472">
    <property type="component" value="Chromosome"/>
</dbReference>
<dbReference type="Gene3D" id="1.10.10.10">
    <property type="entry name" value="Winged helix-like DNA-binding domain superfamily/Winged helix DNA-binding domain"/>
    <property type="match status" value="1"/>
</dbReference>
<dbReference type="FunFam" id="3.40.50.2300:FF:000001">
    <property type="entry name" value="DNA-binding response regulator PhoB"/>
    <property type="match status" value="1"/>
</dbReference>
<dbReference type="PROSITE" id="PS51755">
    <property type="entry name" value="OMPR_PHOB"/>
    <property type="match status" value="1"/>
</dbReference>
<dbReference type="Pfam" id="PF00072">
    <property type="entry name" value="Response_reg"/>
    <property type="match status" value="1"/>
</dbReference>
<dbReference type="PANTHER" id="PTHR48111">
    <property type="entry name" value="REGULATOR OF RPOS"/>
    <property type="match status" value="1"/>
</dbReference>
<keyword evidence="13" id="KW-1185">Reference proteome</keyword>
<dbReference type="SMART" id="SM00862">
    <property type="entry name" value="Trans_reg_C"/>
    <property type="match status" value="1"/>
</dbReference>
<evidence type="ECO:0000256" key="8">
    <source>
        <dbReference type="PROSITE-ProRule" id="PRU00169"/>
    </source>
</evidence>
<dbReference type="InterPro" id="IPR011006">
    <property type="entry name" value="CheY-like_superfamily"/>
</dbReference>
<sequence length="225" mass="24912">MQTVLIIEDEKDLADLIAFNLEREGYQAIVATNGFEGLEQAATSRPDLILLDLMLPGMLGTELCKNIRKSEKTAGIPVIMLTAKGEEIDKVVGFEVGADDYVVKPFSTRELLLRVKAVLRRSKSRPGAAAVLQAGPIAIDVERHCVLVDGEEISFTGTEFKLLHTLAQRTGRVQSRDVLLRDVWGYNFVDDSRTVDTHITRLRTKLGKAGDLIKTVRGFGYKIEV</sequence>
<evidence type="ECO:0000259" key="10">
    <source>
        <dbReference type="PROSITE" id="PS50110"/>
    </source>
</evidence>
<dbReference type="Gene3D" id="6.10.250.690">
    <property type="match status" value="1"/>
</dbReference>
<evidence type="ECO:0000256" key="9">
    <source>
        <dbReference type="PROSITE-ProRule" id="PRU01091"/>
    </source>
</evidence>
<keyword evidence="6" id="KW-0804">Transcription</keyword>
<dbReference type="GO" id="GO:0000976">
    <property type="term" value="F:transcription cis-regulatory region binding"/>
    <property type="evidence" value="ECO:0007669"/>
    <property type="project" value="TreeGrafter"/>
</dbReference>
<dbReference type="GO" id="GO:0000156">
    <property type="term" value="F:phosphorelay response regulator activity"/>
    <property type="evidence" value="ECO:0007669"/>
    <property type="project" value="TreeGrafter"/>
</dbReference>
<gene>
    <name evidence="12" type="ORF">GEOBRER4_n2550</name>
</gene>
<dbReference type="Pfam" id="PF00486">
    <property type="entry name" value="Trans_reg_C"/>
    <property type="match status" value="1"/>
</dbReference>
<evidence type="ECO:0000256" key="3">
    <source>
        <dbReference type="ARBA" id="ARBA00023012"/>
    </source>
</evidence>
<dbReference type="InterPro" id="IPR001789">
    <property type="entry name" value="Sig_transdc_resp-reg_receiver"/>
</dbReference>
<feature type="domain" description="Response regulatory" evidence="10">
    <location>
        <begin position="3"/>
        <end position="119"/>
    </location>
</feature>
<dbReference type="InterPro" id="IPR001867">
    <property type="entry name" value="OmpR/PhoB-type_DNA-bd"/>
</dbReference>